<evidence type="ECO:0000313" key="2">
    <source>
        <dbReference type="Proteomes" id="UP001164250"/>
    </source>
</evidence>
<reference evidence="2" key="1">
    <citation type="journal article" date="2023" name="G3 (Bethesda)">
        <title>Genome assembly and association tests identify interacting loci associated with vigor, precocity, and sex in interspecific pistachio rootstocks.</title>
        <authorList>
            <person name="Palmer W."/>
            <person name="Jacygrad E."/>
            <person name="Sagayaradj S."/>
            <person name="Cavanaugh K."/>
            <person name="Han R."/>
            <person name="Bertier L."/>
            <person name="Beede B."/>
            <person name="Kafkas S."/>
            <person name="Golino D."/>
            <person name="Preece J."/>
            <person name="Michelmore R."/>
        </authorList>
    </citation>
    <scope>NUCLEOTIDE SEQUENCE [LARGE SCALE GENOMIC DNA]</scope>
</reference>
<keyword evidence="2" id="KW-1185">Reference proteome</keyword>
<gene>
    <name evidence="1" type="ORF">Patl1_04812</name>
</gene>
<evidence type="ECO:0000313" key="1">
    <source>
        <dbReference type="EMBL" id="KAJ0103019.1"/>
    </source>
</evidence>
<organism evidence="1 2">
    <name type="scientific">Pistacia atlantica</name>
    <dbReference type="NCBI Taxonomy" id="434234"/>
    <lineage>
        <taxon>Eukaryota</taxon>
        <taxon>Viridiplantae</taxon>
        <taxon>Streptophyta</taxon>
        <taxon>Embryophyta</taxon>
        <taxon>Tracheophyta</taxon>
        <taxon>Spermatophyta</taxon>
        <taxon>Magnoliopsida</taxon>
        <taxon>eudicotyledons</taxon>
        <taxon>Gunneridae</taxon>
        <taxon>Pentapetalae</taxon>
        <taxon>rosids</taxon>
        <taxon>malvids</taxon>
        <taxon>Sapindales</taxon>
        <taxon>Anacardiaceae</taxon>
        <taxon>Pistacia</taxon>
    </lineage>
</organism>
<name>A0ACC1BVM3_9ROSI</name>
<dbReference type="EMBL" id="CM047899">
    <property type="protein sequence ID" value="KAJ0103019.1"/>
    <property type="molecule type" value="Genomic_DNA"/>
</dbReference>
<dbReference type="Proteomes" id="UP001164250">
    <property type="component" value="Chromosome 3"/>
</dbReference>
<protein>
    <submittedName>
        <fullName evidence="1">Uncharacterized protein</fullName>
    </submittedName>
</protein>
<proteinExistence type="predicted"/>
<sequence length="333" mass="36268">MKSIVMLVLVVAMVYFMVKPGEAVQCGQVAASLAPCMPYLEAAAGNPSTACCDGVRNIKAITPTTADRQAACECVKSAAAKYPNINQDAASSLPGKFGAPLNIPTSKNTNCANFLYNEESYVISNCCGFTIVSKISSWYHEHDRINLHSILWPQKILLHSPLIPWFTCVALAVFLNALEYSRPIVINYRPWDVQLTTLTKCTGGVSVYVAHSSSASSNRNARPNNNQNKYKGGQSKGGNRGKQQYKKPSRCQICCEEGHYATNCKIRYTKSDANLVEALANCTIDNDTVDWYTDTGASAHMTSDVSQLDKVEPCTVKDRVIVESSNSKGGGKR</sequence>
<comment type="caution">
    <text evidence="1">The sequence shown here is derived from an EMBL/GenBank/DDBJ whole genome shotgun (WGS) entry which is preliminary data.</text>
</comment>
<accession>A0ACC1BVM3</accession>